<dbReference type="Pfam" id="PF08867">
    <property type="entry name" value="FRG"/>
    <property type="match status" value="1"/>
</dbReference>
<sequence>MYLYQFNFLGVSLAKTNEKKQKEESVVNPDEGNGWKLIRTGKVTGDVVCSSWNGFLDFFHHENALRQNQSYVFRGHASEEWKLEPTLKRKITDESTDSSKIEKKTLEAFQKHCLGRRGHNPTDLSESEWWALGQHFGLNTPLLDWSESPYVAAFFAFNSENEESDNVIIWLLSKGVNLKPCVEKLKSENHLEFLTPYLDENARLINQRGLFVRSPNMMCISEWIEEIKEDGTIDLARVLIPRSEKEFALDSLDKMNINDFTLFPDLSGSGKYANYVVNRDNEYYRKAEEDT</sequence>
<name>A0AB73BK91_9GAMM</name>
<proteinExistence type="predicted"/>
<dbReference type="InterPro" id="IPR014966">
    <property type="entry name" value="FRG-dom"/>
</dbReference>
<dbReference type="AlphaFoldDB" id="A0AB73BK91"/>
<evidence type="ECO:0000259" key="1">
    <source>
        <dbReference type="SMART" id="SM00901"/>
    </source>
</evidence>
<gene>
    <name evidence="2" type="ORF">EU508_02925</name>
</gene>
<dbReference type="Proteomes" id="UP000324162">
    <property type="component" value="Unassembled WGS sequence"/>
</dbReference>
<evidence type="ECO:0000313" key="3">
    <source>
        <dbReference type="Proteomes" id="UP000324162"/>
    </source>
</evidence>
<protein>
    <submittedName>
        <fullName evidence="2">FRG domain-containing protein</fullName>
    </submittedName>
</protein>
<dbReference type="SMART" id="SM00901">
    <property type="entry name" value="FRG"/>
    <property type="match status" value="1"/>
</dbReference>
<evidence type="ECO:0000313" key="2">
    <source>
        <dbReference type="EMBL" id="KAA1163822.1"/>
    </source>
</evidence>
<organism evidence="2 3">
    <name type="scientific">Pseudoalteromonas fuliginea</name>
    <dbReference type="NCBI Taxonomy" id="1872678"/>
    <lineage>
        <taxon>Bacteria</taxon>
        <taxon>Pseudomonadati</taxon>
        <taxon>Pseudomonadota</taxon>
        <taxon>Gammaproteobacteria</taxon>
        <taxon>Alteromonadales</taxon>
        <taxon>Pseudoalteromonadaceae</taxon>
        <taxon>Pseudoalteromonas</taxon>
    </lineage>
</organism>
<comment type="caution">
    <text evidence="2">The sequence shown here is derived from an EMBL/GenBank/DDBJ whole genome shotgun (WGS) entry which is preliminary data.</text>
</comment>
<reference evidence="2 3" key="1">
    <citation type="submission" date="2019-01" db="EMBL/GenBank/DDBJ databases">
        <title>Genome sequences of marine Pseudoalteromonas species.</title>
        <authorList>
            <person name="Boraston A.B."/>
            <person name="Hehemann J.-H."/>
            <person name="Vickers C.J."/>
            <person name="Salama-Alber O."/>
            <person name="Abe K."/>
            <person name="Hettle A.J."/>
        </authorList>
    </citation>
    <scope>NUCLEOTIDE SEQUENCE [LARGE SCALE GENOMIC DNA]</scope>
    <source>
        <strain evidence="2 3">PS42</strain>
    </source>
</reference>
<feature type="domain" description="FRG" evidence="1">
    <location>
        <begin position="67"/>
        <end position="170"/>
    </location>
</feature>
<accession>A0AB73BK91</accession>
<dbReference type="EMBL" id="SEUK01000040">
    <property type="protein sequence ID" value="KAA1163822.1"/>
    <property type="molecule type" value="Genomic_DNA"/>
</dbReference>